<dbReference type="InterPro" id="IPR006913">
    <property type="entry name" value="CENP-V/GFA"/>
</dbReference>
<dbReference type="Pfam" id="PF04828">
    <property type="entry name" value="GFA"/>
    <property type="match status" value="2"/>
</dbReference>
<accession>A0A9W8VP37</accession>
<dbReference type="InterPro" id="IPR011057">
    <property type="entry name" value="Mss4-like_sf"/>
</dbReference>
<evidence type="ECO:0000259" key="5">
    <source>
        <dbReference type="PROSITE" id="PS51891"/>
    </source>
</evidence>
<dbReference type="SUPFAM" id="SSF51316">
    <property type="entry name" value="Mss4-like"/>
    <property type="match status" value="2"/>
</dbReference>
<dbReference type="PROSITE" id="PS51891">
    <property type="entry name" value="CENP_V_GFA"/>
    <property type="match status" value="1"/>
</dbReference>
<evidence type="ECO:0000256" key="2">
    <source>
        <dbReference type="ARBA" id="ARBA00022723"/>
    </source>
</evidence>
<evidence type="ECO:0000313" key="7">
    <source>
        <dbReference type="Proteomes" id="UP001152049"/>
    </source>
</evidence>
<dbReference type="Gene3D" id="3.90.1590.10">
    <property type="entry name" value="glutathione-dependent formaldehyde- activating enzyme (gfa)"/>
    <property type="match status" value="2"/>
</dbReference>
<dbReference type="EMBL" id="JAOQAZ010000002">
    <property type="protein sequence ID" value="KAJ4269959.1"/>
    <property type="molecule type" value="Genomic_DNA"/>
</dbReference>
<dbReference type="PANTHER" id="PTHR33337">
    <property type="entry name" value="GFA DOMAIN-CONTAINING PROTEIN"/>
    <property type="match status" value="1"/>
</dbReference>
<keyword evidence="4" id="KW-0456">Lyase</keyword>
<evidence type="ECO:0000256" key="1">
    <source>
        <dbReference type="ARBA" id="ARBA00005495"/>
    </source>
</evidence>
<keyword evidence="7" id="KW-1185">Reference proteome</keyword>
<organism evidence="6 7">
    <name type="scientific">Fusarium torreyae</name>
    <dbReference type="NCBI Taxonomy" id="1237075"/>
    <lineage>
        <taxon>Eukaryota</taxon>
        <taxon>Fungi</taxon>
        <taxon>Dikarya</taxon>
        <taxon>Ascomycota</taxon>
        <taxon>Pezizomycotina</taxon>
        <taxon>Sordariomycetes</taxon>
        <taxon>Hypocreomycetidae</taxon>
        <taxon>Hypocreales</taxon>
        <taxon>Nectriaceae</taxon>
        <taxon>Fusarium</taxon>
    </lineage>
</organism>
<gene>
    <name evidence="6" type="ORF">NW762_001630</name>
</gene>
<proteinExistence type="inferred from homology"/>
<feature type="domain" description="CENP-V/GFA" evidence="5">
    <location>
        <begin position="2"/>
        <end position="119"/>
    </location>
</feature>
<dbReference type="PANTHER" id="PTHR33337:SF32">
    <property type="entry name" value="DUF636 DOMAIN PROTEIN (AFU_ORTHOLOGUE AFUA_7G04120)"/>
    <property type="match status" value="1"/>
</dbReference>
<protein>
    <recommendedName>
        <fullName evidence="5">CENP-V/GFA domain-containing protein</fullName>
    </recommendedName>
</protein>
<dbReference type="GO" id="GO:0046872">
    <property type="term" value="F:metal ion binding"/>
    <property type="evidence" value="ECO:0007669"/>
    <property type="project" value="UniProtKB-KW"/>
</dbReference>
<keyword evidence="3" id="KW-0862">Zinc</keyword>
<name>A0A9W8VP37_9HYPO</name>
<dbReference type="GO" id="GO:0016846">
    <property type="term" value="F:carbon-sulfur lyase activity"/>
    <property type="evidence" value="ECO:0007669"/>
    <property type="project" value="InterPro"/>
</dbReference>
<dbReference type="Proteomes" id="UP001152049">
    <property type="component" value="Unassembled WGS sequence"/>
</dbReference>
<evidence type="ECO:0000313" key="6">
    <source>
        <dbReference type="EMBL" id="KAJ4269959.1"/>
    </source>
</evidence>
<evidence type="ECO:0000256" key="4">
    <source>
        <dbReference type="ARBA" id="ARBA00023239"/>
    </source>
</evidence>
<comment type="similarity">
    <text evidence="1">Belongs to the Gfa family.</text>
</comment>
<dbReference type="AlphaFoldDB" id="A0A9W8VP37"/>
<dbReference type="OrthoDB" id="5422068at2759"/>
<sequence>MHQISCLCGSVSTKVDSQTSTSDSTIDVSLCHCNDCRHTTGLLCTSYFPIEKPDLSENLNVFKGSDGSYRHFCSTCGCHIYRSVKGDDGDVTWGVATGVVTSSDSKSEKVRFTTHTYIEDTVDGGASIWLPLDGQQSSSRSNHLTQKSTSLNACCACGGVELLITRPNEASRSPQRGHTDLMYPYCSTDESITKNPSDEKWWIQGDKYLAGTCACESCRLASGFEIQTWAFMPLTNISILTHESPGTGVPLDFGNLPAGTLKGYQSSRVAVRHFCGVCGATVFWREISDPSVVDVSVGLLRADEGARAESWLRWWTERISFSEEVQTHRSGSFAAAAQSLIDNLSSGLKTSSLAREDE</sequence>
<keyword evidence="2" id="KW-0479">Metal-binding</keyword>
<reference evidence="6" key="1">
    <citation type="submission" date="2022-09" db="EMBL/GenBank/DDBJ databases">
        <title>Fusarium specimens isolated from Avocado Roots.</title>
        <authorList>
            <person name="Stajich J."/>
            <person name="Roper C."/>
            <person name="Heimlech-Rivalta G."/>
        </authorList>
    </citation>
    <scope>NUCLEOTIDE SEQUENCE</scope>
    <source>
        <strain evidence="6">CF00136</strain>
    </source>
</reference>
<evidence type="ECO:0000256" key="3">
    <source>
        <dbReference type="ARBA" id="ARBA00022833"/>
    </source>
</evidence>
<comment type="caution">
    <text evidence="6">The sequence shown here is derived from an EMBL/GenBank/DDBJ whole genome shotgun (WGS) entry which is preliminary data.</text>
</comment>